<dbReference type="SUPFAM" id="SSF48452">
    <property type="entry name" value="TPR-like"/>
    <property type="match status" value="1"/>
</dbReference>
<dbReference type="GO" id="GO:0009279">
    <property type="term" value="C:cell outer membrane"/>
    <property type="evidence" value="ECO:0007669"/>
    <property type="project" value="UniProtKB-SubCell"/>
</dbReference>
<evidence type="ECO:0000256" key="2">
    <source>
        <dbReference type="ARBA" id="ARBA00022452"/>
    </source>
</evidence>
<dbReference type="Gene3D" id="1.25.40.10">
    <property type="entry name" value="Tetratricopeptide repeat domain"/>
    <property type="match status" value="1"/>
</dbReference>
<name>A0A2S9RRR8_HAEIF</name>
<evidence type="ECO:0000256" key="7">
    <source>
        <dbReference type="ARBA" id="ARBA00023609"/>
    </source>
</evidence>
<comment type="caution">
    <text evidence="11">The sequence shown here is derived from an EMBL/GenBank/DDBJ whole genome shotgun (WGS) entry which is preliminary data.</text>
</comment>
<organism evidence="11 12">
    <name type="scientific">Haemophilus influenzae</name>
    <dbReference type="NCBI Taxonomy" id="727"/>
    <lineage>
        <taxon>Bacteria</taxon>
        <taxon>Pseudomonadati</taxon>
        <taxon>Pseudomonadota</taxon>
        <taxon>Gammaproteobacteria</taxon>
        <taxon>Pasteurellales</taxon>
        <taxon>Pasteurellaceae</taxon>
        <taxon>Haemophilus</taxon>
    </lineage>
</organism>
<dbReference type="Proteomes" id="UP000238532">
    <property type="component" value="Unassembled WGS sequence"/>
</dbReference>
<dbReference type="InterPro" id="IPR057556">
    <property type="entry name" value="TPR_Slam"/>
</dbReference>
<dbReference type="InterPro" id="IPR007655">
    <property type="entry name" value="Slam_C"/>
</dbReference>
<evidence type="ECO:0000256" key="5">
    <source>
        <dbReference type="ARBA" id="ARBA00023136"/>
    </source>
</evidence>
<protein>
    <submittedName>
        <fullName evidence="11">TPR repeat-containing protein</fullName>
    </submittedName>
</protein>
<evidence type="ECO:0000259" key="9">
    <source>
        <dbReference type="Pfam" id="PF04575"/>
    </source>
</evidence>
<dbReference type="Pfam" id="PF24575">
    <property type="entry name" value="TPR_Slam"/>
    <property type="match status" value="1"/>
</dbReference>
<dbReference type="RefSeq" id="WP_105878961.1">
    <property type="nucleotide sequence ID" value="NZ_CP135761.1"/>
</dbReference>
<evidence type="ECO:0000259" key="10">
    <source>
        <dbReference type="Pfam" id="PF24575"/>
    </source>
</evidence>
<comment type="similarity">
    <text evidence="7">Belongs to the Slam family.</text>
</comment>
<gene>
    <name evidence="11" type="ORF">BV102_01296</name>
</gene>
<sequence>MKKLTALILFTTTCSPVFADTIKRAEENIKSATPEIPVIIPQEKTTQDVSIVLERLKKDQSTTEELLNIAIARQDINLINQLLPIYQGFKQQDSILLQLAQALQAKLTGEYTKAISIYRNIIANHPEFNPIRLELAIALFEDQQNEAAESLFRQVRSDENLPPLVQKQVDAYLKAIEQRNGWNISASAYYIRDKNIYKQSSSPTFDSVQLKGLKKKKEMLPQKAEGFGYAVNIGRDLNIKNSHYLTVENNLYGKLFWNEREADETTNRISLGYAYKDALQTFRISPFYELGWYGGKRHNKVSGARIDYRHWLNSQWQLSNALEYGKNRYILNKELNGSTVFLSSTLFWQQNPRQFFYAGVDVNNTTADEKSKGFLTKSLRLGWGRVWSWGISSRLHLSFSEMKYKDQAKYSYLSLGKTRKDRIYYTGLTLWKQDWHLWNITPKLQLTWRKRKSNLPDLYSYQEKNVNVIFEKTF</sequence>
<feature type="domain" description="Surface lipoprotein assembly modifier N-terminal TPR repeats region" evidence="10">
    <location>
        <begin position="53"/>
        <end position="152"/>
    </location>
</feature>
<dbReference type="Pfam" id="PF04575">
    <property type="entry name" value="SlipAM"/>
    <property type="match status" value="1"/>
</dbReference>
<feature type="signal peptide" evidence="8">
    <location>
        <begin position="1"/>
        <end position="19"/>
    </location>
</feature>
<proteinExistence type="inferred from homology"/>
<dbReference type="EMBL" id="NEBY01000094">
    <property type="protein sequence ID" value="PRJ64703.1"/>
    <property type="molecule type" value="Genomic_DNA"/>
</dbReference>
<evidence type="ECO:0000313" key="12">
    <source>
        <dbReference type="Proteomes" id="UP000238532"/>
    </source>
</evidence>
<dbReference type="AlphaFoldDB" id="A0A2S9RRR8"/>
<keyword evidence="4 8" id="KW-0732">Signal</keyword>
<reference evidence="11 12" key="1">
    <citation type="submission" date="2017-04" db="EMBL/GenBank/DDBJ databases">
        <title>Haemophilus influenzae in COPD genome sequencing project.</title>
        <authorList>
            <person name="Murphy T.F."/>
            <person name="Kong Y."/>
            <person name="Nadendla S."/>
            <person name="Tettelin H."/>
            <person name="Pettigrew M."/>
        </authorList>
    </citation>
    <scope>NUCLEOTIDE SEQUENCE [LARGE SCALE GENOMIC DNA]</scope>
    <source>
        <strain evidence="11 12">56P127H1</strain>
    </source>
</reference>
<evidence type="ECO:0000313" key="11">
    <source>
        <dbReference type="EMBL" id="PRJ64703.1"/>
    </source>
</evidence>
<keyword evidence="2" id="KW-1134">Transmembrane beta strand</keyword>
<dbReference type="InterPro" id="IPR011990">
    <property type="entry name" value="TPR-like_helical_dom_sf"/>
</dbReference>
<evidence type="ECO:0000256" key="1">
    <source>
        <dbReference type="ARBA" id="ARBA00004571"/>
    </source>
</evidence>
<evidence type="ECO:0000256" key="4">
    <source>
        <dbReference type="ARBA" id="ARBA00022729"/>
    </source>
</evidence>
<feature type="chain" id="PRO_5015494113" evidence="8">
    <location>
        <begin position="20"/>
        <end position="474"/>
    </location>
</feature>
<evidence type="ECO:0000256" key="6">
    <source>
        <dbReference type="ARBA" id="ARBA00023237"/>
    </source>
</evidence>
<accession>A0A2S9RRR8</accession>
<keyword evidence="3" id="KW-0812">Transmembrane</keyword>
<feature type="domain" description="Surface lipoprotein assembly modifier C-terminal" evidence="9">
    <location>
        <begin position="182"/>
        <end position="474"/>
    </location>
</feature>
<evidence type="ECO:0000256" key="3">
    <source>
        <dbReference type="ARBA" id="ARBA00022692"/>
    </source>
</evidence>
<comment type="subcellular location">
    <subcellularLocation>
        <location evidence="1">Cell outer membrane</location>
        <topology evidence="1">Multi-pass membrane protein</topology>
    </subcellularLocation>
</comment>
<keyword evidence="5" id="KW-0472">Membrane</keyword>
<evidence type="ECO:0000256" key="8">
    <source>
        <dbReference type="SAM" id="SignalP"/>
    </source>
</evidence>
<keyword evidence="6" id="KW-0998">Cell outer membrane</keyword>